<accession>A0ABY7LQZ2</accession>
<gene>
    <name evidence="2" type="ORF">O3303_04600</name>
</gene>
<keyword evidence="1" id="KW-0732">Signal</keyword>
<dbReference type="InterPro" id="IPR050275">
    <property type="entry name" value="PGM_Phosphatase"/>
</dbReference>
<dbReference type="SMART" id="SM00855">
    <property type="entry name" value="PGAM"/>
    <property type="match status" value="1"/>
</dbReference>
<feature type="signal peptide" evidence="1">
    <location>
        <begin position="1"/>
        <end position="26"/>
    </location>
</feature>
<evidence type="ECO:0000313" key="3">
    <source>
        <dbReference type="Proteomes" id="UP001211005"/>
    </source>
</evidence>
<dbReference type="RefSeq" id="WP_269560891.1">
    <property type="nucleotide sequence ID" value="NZ_CP114767.1"/>
</dbReference>
<name>A0ABY7LQZ2_9BACT</name>
<dbReference type="Pfam" id="PF00300">
    <property type="entry name" value="His_Phos_1"/>
    <property type="match status" value="1"/>
</dbReference>
<organism evidence="2 3">
    <name type="scientific">Hymenobacter canadensis</name>
    <dbReference type="NCBI Taxonomy" id="2999067"/>
    <lineage>
        <taxon>Bacteria</taxon>
        <taxon>Pseudomonadati</taxon>
        <taxon>Bacteroidota</taxon>
        <taxon>Cytophagia</taxon>
        <taxon>Cytophagales</taxon>
        <taxon>Hymenobacteraceae</taxon>
        <taxon>Hymenobacter</taxon>
    </lineage>
</organism>
<dbReference type="PANTHER" id="PTHR48100:SF1">
    <property type="entry name" value="HISTIDINE PHOSPHATASE FAMILY PROTEIN-RELATED"/>
    <property type="match status" value="1"/>
</dbReference>
<dbReference type="Proteomes" id="UP001211005">
    <property type="component" value="Chromosome"/>
</dbReference>
<dbReference type="SUPFAM" id="SSF53254">
    <property type="entry name" value="Phosphoglycerate mutase-like"/>
    <property type="match status" value="1"/>
</dbReference>
<dbReference type="CDD" id="cd07067">
    <property type="entry name" value="HP_PGM_like"/>
    <property type="match status" value="1"/>
</dbReference>
<reference evidence="2 3" key="1">
    <citation type="submission" date="2022-12" db="EMBL/GenBank/DDBJ databases">
        <title>Hymenobacter canadensis sp. nov. isolated from lake water of the Cambridge Bay, Canada.</title>
        <authorList>
            <person name="Kim W.H."/>
            <person name="Lee Y.M."/>
        </authorList>
    </citation>
    <scope>NUCLEOTIDE SEQUENCE [LARGE SCALE GENOMIC DNA]</scope>
    <source>
        <strain evidence="2 3">PAMC 29467</strain>
    </source>
</reference>
<keyword evidence="3" id="KW-1185">Reference proteome</keyword>
<dbReference type="EMBL" id="CP114767">
    <property type="protein sequence ID" value="WBA42842.1"/>
    <property type="molecule type" value="Genomic_DNA"/>
</dbReference>
<dbReference type="PROSITE" id="PS51257">
    <property type="entry name" value="PROKAR_LIPOPROTEIN"/>
    <property type="match status" value="1"/>
</dbReference>
<feature type="chain" id="PRO_5047312907" evidence="1">
    <location>
        <begin position="27"/>
        <end position="190"/>
    </location>
</feature>
<sequence length="190" mass="20655">MLTSRPAAFRLLLWLLPLWLAGSGCASSKQTQATNASYTTVYVVRHAEKDLTPGLADPPLTPAGQQRAQALRDTLRKTPLDVVFSTNTSRTRTTAEPLAALKNQQIMPYDAKQMPALAASIRRDYQGRTVLVVGHSNTILETVEALGAPRPVPAVGDNEYDYLLEVHIPKDSTRAATATARRYGVRSAGQ</sequence>
<protein>
    <submittedName>
        <fullName evidence="2">Phosphoglycerate mutase family protein</fullName>
    </submittedName>
</protein>
<evidence type="ECO:0000256" key="1">
    <source>
        <dbReference type="SAM" id="SignalP"/>
    </source>
</evidence>
<dbReference type="InterPro" id="IPR029033">
    <property type="entry name" value="His_PPase_superfam"/>
</dbReference>
<dbReference type="Gene3D" id="3.40.50.1240">
    <property type="entry name" value="Phosphoglycerate mutase-like"/>
    <property type="match status" value="1"/>
</dbReference>
<dbReference type="PANTHER" id="PTHR48100">
    <property type="entry name" value="BROAD-SPECIFICITY PHOSPHATASE YOR283W-RELATED"/>
    <property type="match status" value="1"/>
</dbReference>
<proteinExistence type="predicted"/>
<evidence type="ECO:0000313" key="2">
    <source>
        <dbReference type="EMBL" id="WBA42842.1"/>
    </source>
</evidence>
<dbReference type="InterPro" id="IPR013078">
    <property type="entry name" value="His_Pase_superF_clade-1"/>
</dbReference>